<dbReference type="InterPro" id="IPR051535">
    <property type="entry name" value="Siderophore_ABC-ATPase"/>
</dbReference>
<evidence type="ECO:0000256" key="6">
    <source>
        <dbReference type="ARBA" id="ARBA00022840"/>
    </source>
</evidence>
<keyword evidence="3" id="KW-1003">Cell membrane</keyword>
<dbReference type="STRING" id="1168034.FH5T_00485"/>
<dbReference type="eggNOG" id="COG1120">
    <property type="taxonomic scope" value="Bacteria"/>
</dbReference>
<name>X5DDW2_9BACT</name>
<evidence type="ECO:0000313" key="11">
    <source>
        <dbReference type="EMBL" id="AHW58557.1"/>
    </source>
</evidence>
<dbReference type="GO" id="GO:0016887">
    <property type="term" value="F:ATP hydrolysis activity"/>
    <property type="evidence" value="ECO:0007669"/>
    <property type="project" value="InterPro"/>
</dbReference>
<comment type="subcellular location">
    <subcellularLocation>
        <location evidence="1">Cell membrane</location>
        <topology evidence="1">Peripheral membrane protein</topology>
    </subcellularLocation>
</comment>
<dbReference type="PANTHER" id="PTHR42771:SF2">
    <property type="entry name" value="IRON(3+)-HYDROXAMATE IMPORT ATP-BINDING PROTEIN FHUC"/>
    <property type="match status" value="1"/>
</dbReference>
<evidence type="ECO:0000256" key="2">
    <source>
        <dbReference type="ARBA" id="ARBA00022448"/>
    </source>
</evidence>
<dbReference type="HOGENOM" id="CLU_000604_1_11_10"/>
<organism evidence="12 14">
    <name type="scientific">Draconibacterium orientale</name>
    <dbReference type="NCBI Taxonomy" id="1168034"/>
    <lineage>
        <taxon>Bacteria</taxon>
        <taxon>Pseudomonadati</taxon>
        <taxon>Bacteroidota</taxon>
        <taxon>Bacteroidia</taxon>
        <taxon>Marinilabiliales</taxon>
        <taxon>Prolixibacteraceae</taxon>
        <taxon>Draconibacterium</taxon>
    </lineage>
</organism>
<dbReference type="InterPro" id="IPR003593">
    <property type="entry name" value="AAA+_ATPase"/>
</dbReference>
<dbReference type="GO" id="GO:0005524">
    <property type="term" value="F:ATP binding"/>
    <property type="evidence" value="ECO:0007669"/>
    <property type="project" value="UniProtKB-KW"/>
</dbReference>
<reference evidence="11 13" key="1">
    <citation type="submission" date="2014-03" db="EMBL/GenBank/DDBJ databases">
        <title>Complete genome sequence of a deeply braunched marine Bacteroidia bacterium Draconibacterium orientale type strain FH5T.</title>
        <authorList>
            <person name="Li X."/>
            <person name="Wang X."/>
            <person name="Xie Z."/>
            <person name="Du Z."/>
            <person name="Chen G."/>
        </authorList>
    </citation>
    <scope>NUCLEOTIDE SEQUENCE [LARGE SCALE GENOMIC DNA]</scope>
    <source>
        <strain evidence="11 13">FH5</strain>
    </source>
</reference>
<evidence type="ECO:0000256" key="8">
    <source>
        <dbReference type="ARBA" id="ARBA00023065"/>
    </source>
</evidence>
<dbReference type="InterPro" id="IPR027417">
    <property type="entry name" value="P-loop_NTPase"/>
</dbReference>
<keyword evidence="6 12" id="KW-0067">ATP-binding</keyword>
<evidence type="ECO:0000313" key="14">
    <source>
        <dbReference type="Proteomes" id="UP000181981"/>
    </source>
</evidence>
<protein>
    <submittedName>
        <fullName evidence="11">Iron ABC transporter ATP-binding protein</fullName>
    </submittedName>
    <submittedName>
        <fullName evidence="12">Iron complex transport system ATP-binding protein</fullName>
    </submittedName>
</protein>
<evidence type="ECO:0000259" key="10">
    <source>
        <dbReference type="PROSITE" id="PS50893"/>
    </source>
</evidence>
<evidence type="ECO:0000256" key="5">
    <source>
        <dbReference type="ARBA" id="ARBA00022741"/>
    </source>
</evidence>
<keyword evidence="2" id="KW-0813">Transport</keyword>
<dbReference type="SUPFAM" id="SSF52540">
    <property type="entry name" value="P-loop containing nucleoside triphosphate hydrolases"/>
    <property type="match status" value="1"/>
</dbReference>
<keyword evidence="13" id="KW-1185">Reference proteome</keyword>
<dbReference type="GO" id="GO:0006826">
    <property type="term" value="P:iron ion transport"/>
    <property type="evidence" value="ECO:0007669"/>
    <property type="project" value="UniProtKB-KW"/>
</dbReference>
<evidence type="ECO:0000256" key="7">
    <source>
        <dbReference type="ARBA" id="ARBA00023004"/>
    </source>
</evidence>
<dbReference type="CDD" id="cd03214">
    <property type="entry name" value="ABC_Iron-Siderophores_B12_Hemin"/>
    <property type="match status" value="1"/>
</dbReference>
<dbReference type="GO" id="GO:0005886">
    <property type="term" value="C:plasma membrane"/>
    <property type="evidence" value="ECO:0007669"/>
    <property type="project" value="UniProtKB-SubCell"/>
</dbReference>
<dbReference type="OrthoDB" id="9787851at2"/>
<dbReference type="EMBL" id="CP007451">
    <property type="protein sequence ID" value="AHW58557.1"/>
    <property type="molecule type" value="Genomic_DNA"/>
</dbReference>
<dbReference type="PROSITE" id="PS50893">
    <property type="entry name" value="ABC_TRANSPORTER_2"/>
    <property type="match status" value="1"/>
</dbReference>
<evidence type="ECO:0000313" key="12">
    <source>
        <dbReference type="EMBL" id="SET89522.1"/>
    </source>
</evidence>
<proteinExistence type="predicted"/>
<dbReference type="EMBL" id="FOHT01000027">
    <property type="protein sequence ID" value="SET89522.1"/>
    <property type="molecule type" value="Genomic_DNA"/>
</dbReference>
<evidence type="ECO:0000256" key="3">
    <source>
        <dbReference type="ARBA" id="ARBA00022475"/>
    </source>
</evidence>
<dbReference type="Pfam" id="PF00005">
    <property type="entry name" value="ABC_tran"/>
    <property type="match status" value="1"/>
</dbReference>
<evidence type="ECO:0000256" key="9">
    <source>
        <dbReference type="ARBA" id="ARBA00023136"/>
    </source>
</evidence>
<dbReference type="RefSeq" id="WP_038554210.1">
    <property type="nucleotide sequence ID" value="NZ_FOHT01000027.1"/>
</dbReference>
<dbReference type="KEGG" id="dori:FH5T_00485"/>
<evidence type="ECO:0000313" key="13">
    <source>
        <dbReference type="Proteomes" id="UP000023772"/>
    </source>
</evidence>
<gene>
    <name evidence="11" type="ORF">FH5T_00485</name>
    <name evidence="12" type="ORF">SAMN05444285_12758</name>
</gene>
<evidence type="ECO:0000256" key="1">
    <source>
        <dbReference type="ARBA" id="ARBA00004202"/>
    </source>
</evidence>
<dbReference type="InterPro" id="IPR003439">
    <property type="entry name" value="ABC_transporter-like_ATP-bd"/>
</dbReference>
<dbReference type="AlphaFoldDB" id="X5DDW2"/>
<dbReference type="Proteomes" id="UP000023772">
    <property type="component" value="Chromosome"/>
</dbReference>
<dbReference type="Gene3D" id="3.40.50.300">
    <property type="entry name" value="P-loop containing nucleotide triphosphate hydrolases"/>
    <property type="match status" value="1"/>
</dbReference>
<dbReference type="Proteomes" id="UP000181981">
    <property type="component" value="Unassembled WGS sequence"/>
</dbReference>
<keyword evidence="9" id="KW-0472">Membrane</keyword>
<accession>X5DDW2</accession>
<keyword evidence="4" id="KW-0410">Iron transport</keyword>
<sequence>MSSTDFLTINNLCIGYSSGAKQKTVAANLNARIIKGELVCLLGSNGAGKSTLMRTLSGFQPFFEGQISIMEKTMNNLNEKEISRLLSIVLTDRIAVPNATVYELVAYGRSPYTGTLGRINKNDQKIIDKAIEQCGIAHKKNAFLSAISDGERQKAFIAKALAQDTPIILLDEPTAFLDLPARVEIIQLLRRISSESGKSVLLSTHDLDLALQMADRLWLLHKNGPLITGSPEDLLLQNAFQTLFQNKGIEFDTKTGLFRVEYDHFHELPVKGHGFEYVLLRRAFARKGIKVTGMKEDAGFWIEIGKNGQSGFHLYNTDKKITTENSVELIVKQTMNCFGK</sequence>
<keyword evidence="7" id="KW-0408">Iron</keyword>
<keyword evidence="5" id="KW-0547">Nucleotide-binding</keyword>
<feature type="domain" description="ABC transporter" evidence="10">
    <location>
        <begin position="7"/>
        <end position="247"/>
    </location>
</feature>
<dbReference type="SMART" id="SM00382">
    <property type="entry name" value="AAA"/>
    <property type="match status" value="1"/>
</dbReference>
<evidence type="ECO:0000256" key="4">
    <source>
        <dbReference type="ARBA" id="ARBA00022496"/>
    </source>
</evidence>
<dbReference type="PANTHER" id="PTHR42771">
    <property type="entry name" value="IRON(3+)-HYDROXAMATE IMPORT ATP-BINDING PROTEIN FHUC"/>
    <property type="match status" value="1"/>
</dbReference>
<reference evidence="12 14" key="2">
    <citation type="submission" date="2016-10" db="EMBL/GenBank/DDBJ databases">
        <authorList>
            <person name="de Groot N.N."/>
        </authorList>
    </citation>
    <scope>NUCLEOTIDE SEQUENCE [LARGE SCALE GENOMIC DNA]</scope>
    <source>
        <strain evidence="12 14">DSM 25947</strain>
    </source>
</reference>
<keyword evidence="8" id="KW-0406">Ion transport</keyword>